<dbReference type="Pfam" id="PF00171">
    <property type="entry name" value="Aldedh"/>
    <property type="match status" value="1"/>
</dbReference>
<dbReference type="Proteomes" id="UP001212997">
    <property type="component" value="Unassembled WGS sequence"/>
</dbReference>
<dbReference type="FunFam" id="3.40.605.10:FF:000004">
    <property type="entry name" value="Aldehyde dehydrogenase"/>
    <property type="match status" value="1"/>
</dbReference>
<dbReference type="InterPro" id="IPR016163">
    <property type="entry name" value="Ald_DH_C"/>
</dbReference>
<feature type="active site" evidence="5">
    <location>
        <position position="253"/>
    </location>
</feature>
<dbReference type="GO" id="GO:0006081">
    <property type="term" value="P:aldehyde metabolic process"/>
    <property type="evidence" value="ECO:0007669"/>
    <property type="project" value="InterPro"/>
</dbReference>
<proteinExistence type="inferred from homology"/>
<dbReference type="FunFam" id="3.40.309.10:FF:000003">
    <property type="entry name" value="Aldehyde dehydrogenase"/>
    <property type="match status" value="1"/>
</dbReference>
<dbReference type="InterPro" id="IPR016161">
    <property type="entry name" value="Ald_DH/histidinol_DH"/>
</dbReference>
<name>A0AAD5UZ35_9APHY</name>
<evidence type="ECO:0000259" key="8">
    <source>
        <dbReference type="Pfam" id="PF00171"/>
    </source>
</evidence>
<keyword evidence="2 4" id="KW-0560">Oxidoreductase</keyword>
<sequence length="476" mass="52271">MSAQLEYTPLPQISEIHDRLRATYTSGVTRPLAYRRRQLLQLARLLQENAVAFENAELEDLGKPRQEVALVELGGTISSALRAAENLEEWMKPEKPTVEEWRNSWDTTIYKVPKGVALIISPWNYPVILSFNPLVGAIAAGCPVVLKPSESTPAISGLITSLVPKYLDPDGYAVVNGAVKETTALLDLRWDHIFFTGGTKIGKIVAAAAAKYVTPLTLELGGKSPVIVDTACDIQLAAKRVLYGKAQNSGQLCVSPDYILVPKAIVKEFNEAVKKTYEEFWPKTPFHPEAQWGKIVNPLHYSRVMTLIGRTKGEIIAGGEVDGVRRIATTVVANVQQADALMEEENFGPVLPILEVEDVDEAISIVASRPTPLVIYAFTDSEETKQKIVEKTNSGCICLNDTISQLGVHEIPFGGHGDSGYGAYHGKATFDIFTHRRGFINVPKEIEPYVAFRYPPYTEEGYKKASAGVHVKIPDA</sequence>
<protein>
    <recommendedName>
        <fullName evidence="4">Aldehyde dehydrogenase</fullName>
    </recommendedName>
</protein>
<gene>
    <name evidence="9" type="ORF">NLI96_g8728</name>
</gene>
<dbReference type="GO" id="GO:0004029">
    <property type="term" value="F:aldehyde dehydrogenase (NAD+) activity"/>
    <property type="evidence" value="ECO:0007669"/>
    <property type="project" value="TreeGrafter"/>
</dbReference>
<evidence type="ECO:0000256" key="2">
    <source>
        <dbReference type="ARBA" id="ARBA00023002"/>
    </source>
</evidence>
<dbReference type="InterPro" id="IPR016162">
    <property type="entry name" value="Ald_DH_N"/>
</dbReference>
<dbReference type="InterPro" id="IPR029510">
    <property type="entry name" value="Ald_DH_CS_GLU"/>
</dbReference>
<evidence type="ECO:0000256" key="1">
    <source>
        <dbReference type="ARBA" id="ARBA00009986"/>
    </source>
</evidence>
<dbReference type="PANTHER" id="PTHR43570">
    <property type="entry name" value="ALDEHYDE DEHYDROGENASE"/>
    <property type="match status" value="1"/>
</dbReference>
<accession>A0AAD5UZ35</accession>
<dbReference type="GO" id="GO:0005737">
    <property type="term" value="C:cytoplasm"/>
    <property type="evidence" value="ECO:0007669"/>
    <property type="project" value="TreeGrafter"/>
</dbReference>
<evidence type="ECO:0000313" key="10">
    <source>
        <dbReference type="Proteomes" id="UP001212997"/>
    </source>
</evidence>
<dbReference type="InterPro" id="IPR015590">
    <property type="entry name" value="Aldehyde_DH_dom"/>
</dbReference>
<evidence type="ECO:0000256" key="7">
    <source>
        <dbReference type="RuleBase" id="RU003345"/>
    </source>
</evidence>
<comment type="similarity">
    <text evidence="1 4 7">Belongs to the aldehyde dehydrogenase family.</text>
</comment>
<evidence type="ECO:0000313" key="9">
    <source>
        <dbReference type="EMBL" id="KAJ3479914.1"/>
    </source>
</evidence>
<dbReference type="InterPro" id="IPR012394">
    <property type="entry name" value="Aldehyde_DH_NAD(P)"/>
</dbReference>
<evidence type="ECO:0000256" key="5">
    <source>
        <dbReference type="PIRSR" id="PIRSR036492-1"/>
    </source>
</evidence>
<evidence type="ECO:0000256" key="3">
    <source>
        <dbReference type="ARBA" id="ARBA00023027"/>
    </source>
</evidence>
<evidence type="ECO:0000256" key="6">
    <source>
        <dbReference type="PROSITE-ProRule" id="PRU10007"/>
    </source>
</evidence>
<keyword evidence="10" id="KW-1185">Reference proteome</keyword>
<dbReference type="EMBL" id="JANAWD010000407">
    <property type="protein sequence ID" value="KAJ3479914.1"/>
    <property type="molecule type" value="Genomic_DNA"/>
</dbReference>
<keyword evidence="3" id="KW-0520">NAD</keyword>
<dbReference type="PROSITE" id="PS00687">
    <property type="entry name" value="ALDEHYDE_DEHYDR_GLU"/>
    <property type="match status" value="1"/>
</dbReference>
<dbReference type="PANTHER" id="PTHR43570:SF16">
    <property type="entry name" value="ALDEHYDE DEHYDROGENASE TYPE III, ISOFORM Q"/>
    <property type="match status" value="1"/>
</dbReference>
<reference evidence="9" key="1">
    <citation type="submission" date="2022-07" db="EMBL/GenBank/DDBJ databases">
        <title>Genome Sequence of Physisporinus lineatus.</title>
        <authorList>
            <person name="Buettner E."/>
        </authorList>
    </citation>
    <scope>NUCLEOTIDE SEQUENCE</scope>
    <source>
        <strain evidence="9">VT162</strain>
    </source>
</reference>
<dbReference type="PIRSF" id="PIRSF036492">
    <property type="entry name" value="ALDH"/>
    <property type="match status" value="1"/>
</dbReference>
<dbReference type="AlphaFoldDB" id="A0AAD5UZ35"/>
<feature type="domain" description="Aldehyde dehydrogenase" evidence="8">
    <location>
        <begin position="30"/>
        <end position="435"/>
    </location>
</feature>
<comment type="caution">
    <text evidence="9">The sequence shown here is derived from an EMBL/GenBank/DDBJ whole genome shotgun (WGS) entry which is preliminary data.</text>
</comment>
<dbReference type="SUPFAM" id="SSF53720">
    <property type="entry name" value="ALDH-like"/>
    <property type="match status" value="1"/>
</dbReference>
<dbReference type="Gene3D" id="3.40.309.10">
    <property type="entry name" value="Aldehyde Dehydrogenase, Chain A, domain 2"/>
    <property type="match status" value="1"/>
</dbReference>
<organism evidence="9 10">
    <name type="scientific">Meripilus lineatus</name>
    <dbReference type="NCBI Taxonomy" id="2056292"/>
    <lineage>
        <taxon>Eukaryota</taxon>
        <taxon>Fungi</taxon>
        <taxon>Dikarya</taxon>
        <taxon>Basidiomycota</taxon>
        <taxon>Agaricomycotina</taxon>
        <taxon>Agaricomycetes</taxon>
        <taxon>Polyporales</taxon>
        <taxon>Meripilaceae</taxon>
        <taxon>Meripilus</taxon>
    </lineage>
</organism>
<feature type="active site" evidence="5 6">
    <location>
        <position position="219"/>
    </location>
</feature>
<evidence type="ECO:0000256" key="4">
    <source>
        <dbReference type="PIRNR" id="PIRNR036492"/>
    </source>
</evidence>
<dbReference type="Gene3D" id="3.40.605.10">
    <property type="entry name" value="Aldehyde Dehydrogenase, Chain A, domain 1"/>
    <property type="match status" value="1"/>
</dbReference>